<sequence length="285" mass="31822">MKKGYIYAIISAILFGSAGIFVKLAYKSGLDSISLLIMQYAVAVTIMFLIILIQNKEMLKVTKKQIFSLVVLGLVGNTFMTISYYTAFEYLPVAVVTMLLYTYPIMVFIYTVLFKKGKVNKKRVVALILAFIGAILTLNVLSESIRYPIKGIIIGLLCAVFYAFMNVYAEEKLININPLTVNAYSTLFSLITLIIYKSPLFIFKTHLSLESLFYIFILAIFCEIIPLTLLYAAINKIGALKVSIIGNLEIPTAMITSIIFLKESVTIMQIIGAFLVIGGVYLIKK</sequence>
<protein>
    <submittedName>
        <fullName evidence="4">EamA-like transporter family protein</fullName>
    </submittedName>
</protein>
<feature type="transmembrane region" description="Helical" evidence="2">
    <location>
        <begin position="181"/>
        <end position="199"/>
    </location>
</feature>
<feature type="transmembrane region" description="Helical" evidence="2">
    <location>
        <begin position="91"/>
        <end position="112"/>
    </location>
</feature>
<dbReference type="SUPFAM" id="SSF103481">
    <property type="entry name" value="Multidrug resistance efflux transporter EmrE"/>
    <property type="match status" value="2"/>
</dbReference>
<keyword evidence="5" id="KW-1185">Reference proteome</keyword>
<dbReference type="PANTHER" id="PTHR22911">
    <property type="entry name" value="ACYL-MALONYL CONDENSING ENZYME-RELATED"/>
    <property type="match status" value="1"/>
</dbReference>
<dbReference type="GO" id="GO:0016020">
    <property type="term" value="C:membrane"/>
    <property type="evidence" value="ECO:0007669"/>
    <property type="project" value="InterPro"/>
</dbReference>
<dbReference type="AlphaFoldDB" id="A0A1E8EVC4"/>
<reference evidence="4 5" key="1">
    <citation type="submission" date="2016-06" db="EMBL/GenBank/DDBJ databases">
        <title>Genome sequence of Clostridium acetireducens DSM 10703.</title>
        <authorList>
            <person name="Poehlein A."/>
            <person name="Fluechter S."/>
            <person name="Duerre P."/>
            <person name="Daniel R."/>
        </authorList>
    </citation>
    <scope>NUCLEOTIDE SEQUENCE [LARGE SCALE GENOMIC DNA]</scope>
    <source>
        <strain evidence="4 5">DSM 10703</strain>
    </source>
</reference>
<feature type="transmembrane region" description="Helical" evidence="2">
    <location>
        <begin position="147"/>
        <end position="169"/>
    </location>
</feature>
<feature type="domain" description="EamA" evidence="3">
    <location>
        <begin position="3"/>
        <end position="138"/>
    </location>
</feature>
<dbReference type="RefSeq" id="WP_070111340.1">
    <property type="nucleotide sequence ID" value="NZ_LZFO01000056.1"/>
</dbReference>
<evidence type="ECO:0000256" key="1">
    <source>
        <dbReference type="ARBA" id="ARBA00007362"/>
    </source>
</evidence>
<organism evidence="4 5">
    <name type="scientific">Clostridium acetireducens DSM 10703</name>
    <dbReference type="NCBI Taxonomy" id="1121290"/>
    <lineage>
        <taxon>Bacteria</taxon>
        <taxon>Bacillati</taxon>
        <taxon>Bacillota</taxon>
        <taxon>Clostridia</taxon>
        <taxon>Eubacteriales</taxon>
        <taxon>Clostridiaceae</taxon>
        <taxon>Clostridium</taxon>
    </lineage>
</organism>
<evidence type="ECO:0000313" key="4">
    <source>
        <dbReference type="EMBL" id="OFH99454.1"/>
    </source>
</evidence>
<dbReference type="EMBL" id="LZFO01000056">
    <property type="protein sequence ID" value="OFH99454.1"/>
    <property type="molecule type" value="Genomic_DNA"/>
</dbReference>
<comment type="caution">
    <text evidence="4">The sequence shown here is derived from an EMBL/GenBank/DDBJ whole genome shotgun (WGS) entry which is preliminary data.</text>
</comment>
<evidence type="ECO:0000256" key="2">
    <source>
        <dbReference type="SAM" id="Phobius"/>
    </source>
</evidence>
<dbReference type="PATRIC" id="fig|1121290.3.peg.2265"/>
<keyword evidence="2" id="KW-1133">Transmembrane helix</keyword>
<feature type="transmembrane region" description="Helical" evidence="2">
    <location>
        <begin position="32"/>
        <end position="54"/>
    </location>
</feature>
<evidence type="ECO:0000259" key="3">
    <source>
        <dbReference type="Pfam" id="PF00892"/>
    </source>
</evidence>
<dbReference type="Proteomes" id="UP000175744">
    <property type="component" value="Unassembled WGS sequence"/>
</dbReference>
<feature type="transmembrane region" description="Helical" evidence="2">
    <location>
        <begin position="66"/>
        <end position="85"/>
    </location>
</feature>
<evidence type="ECO:0000313" key="5">
    <source>
        <dbReference type="Proteomes" id="UP000175744"/>
    </source>
</evidence>
<accession>A0A1E8EVC4</accession>
<feature type="transmembrane region" description="Helical" evidence="2">
    <location>
        <begin position="5"/>
        <end position="26"/>
    </location>
</feature>
<gene>
    <name evidence="4" type="ORF">CLOACE_22440</name>
</gene>
<name>A0A1E8EVC4_9CLOT</name>
<feature type="domain" description="EamA" evidence="3">
    <location>
        <begin position="150"/>
        <end position="283"/>
    </location>
</feature>
<dbReference type="PANTHER" id="PTHR22911:SF137">
    <property type="entry name" value="SOLUTE CARRIER FAMILY 35 MEMBER G2-RELATED"/>
    <property type="match status" value="1"/>
</dbReference>
<feature type="transmembrane region" description="Helical" evidence="2">
    <location>
        <begin position="267"/>
        <end position="283"/>
    </location>
</feature>
<comment type="similarity">
    <text evidence="1">Belongs to the EamA transporter family.</text>
</comment>
<dbReference type="Pfam" id="PF00892">
    <property type="entry name" value="EamA"/>
    <property type="match status" value="2"/>
</dbReference>
<dbReference type="InterPro" id="IPR037185">
    <property type="entry name" value="EmrE-like"/>
</dbReference>
<proteinExistence type="inferred from homology"/>
<dbReference type="OrthoDB" id="1894884at2"/>
<keyword evidence="2" id="KW-0812">Transmembrane</keyword>
<feature type="transmembrane region" description="Helical" evidence="2">
    <location>
        <begin position="211"/>
        <end position="232"/>
    </location>
</feature>
<keyword evidence="2" id="KW-0472">Membrane</keyword>
<feature type="transmembrane region" description="Helical" evidence="2">
    <location>
        <begin position="244"/>
        <end position="261"/>
    </location>
</feature>
<feature type="transmembrane region" description="Helical" evidence="2">
    <location>
        <begin position="124"/>
        <end position="141"/>
    </location>
</feature>
<dbReference type="InterPro" id="IPR000620">
    <property type="entry name" value="EamA_dom"/>
</dbReference>